<evidence type="ECO:0000256" key="5">
    <source>
        <dbReference type="SAM" id="MobiDB-lite"/>
    </source>
</evidence>
<dbReference type="PROSITE" id="PS01359">
    <property type="entry name" value="ZF_PHD_1"/>
    <property type="match status" value="1"/>
</dbReference>
<proteinExistence type="predicted"/>
<feature type="region of interest" description="Disordered" evidence="5">
    <location>
        <begin position="1"/>
        <end position="52"/>
    </location>
</feature>
<feature type="compositionally biased region" description="Basic and acidic residues" evidence="5">
    <location>
        <begin position="36"/>
        <end position="47"/>
    </location>
</feature>
<keyword evidence="2 4" id="KW-0863">Zinc-finger</keyword>
<dbReference type="EMBL" id="JAWXYG010000015">
    <property type="protein sequence ID" value="KAK4253542.1"/>
    <property type="molecule type" value="Genomic_DNA"/>
</dbReference>
<name>A0AAE1IMF9_9FABA</name>
<dbReference type="PANTHER" id="PTHR24102">
    <property type="entry name" value="PHD FINGER PROTEIN"/>
    <property type="match status" value="1"/>
</dbReference>
<evidence type="ECO:0000256" key="2">
    <source>
        <dbReference type="ARBA" id="ARBA00022771"/>
    </source>
</evidence>
<evidence type="ECO:0000256" key="4">
    <source>
        <dbReference type="PROSITE-ProRule" id="PRU00146"/>
    </source>
</evidence>
<dbReference type="InterPro" id="IPR019787">
    <property type="entry name" value="Znf_PHD-finger"/>
</dbReference>
<protein>
    <recommendedName>
        <fullName evidence="6">PHD-type domain-containing protein</fullName>
    </recommendedName>
</protein>
<comment type="caution">
    <text evidence="7">The sequence shown here is derived from an EMBL/GenBank/DDBJ whole genome shotgun (WGS) entry which is preliminary data.</text>
</comment>
<dbReference type="InterPro" id="IPR011011">
    <property type="entry name" value="Znf_FYVE_PHD"/>
</dbReference>
<dbReference type="PROSITE" id="PS50016">
    <property type="entry name" value="ZF_PHD_2"/>
    <property type="match status" value="1"/>
</dbReference>
<dbReference type="AlphaFoldDB" id="A0AAE1IMF9"/>
<dbReference type="SMART" id="SM00249">
    <property type="entry name" value="PHD"/>
    <property type="match status" value="1"/>
</dbReference>
<dbReference type="GO" id="GO:0008270">
    <property type="term" value="F:zinc ion binding"/>
    <property type="evidence" value="ECO:0007669"/>
    <property type="project" value="UniProtKB-KW"/>
</dbReference>
<evidence type="ECO:0000256" key="3">
    <source>
        <dbReference type="ARBA" id="ARBA00022833"/>
    </source>
</evidence>
<evidence type="ECO:0000259" key="6">
    <source>
        <dbReference type="PROSITE" id="PS50016"/>
    </source>
</evidence>
<feature type="compositionally biased region" description="Basic and acidic residues" evidence="5">
    <location>
        <begin position="7"/>
        <end position="21"/>
    </location>
</feature>
<keyword evidence="8" id="KW-1185">Reference proteome</keyword>
<dbReference type="SUPFAM" id="SSF57903">
    <property type="entry name" value="FYVE/PHD zinc finger"/>
    <property type="match status" value="1"/>
</dbReference>
<keyword evidence="3" id="KW-0862">Zinc</keyword>
<dbReference type="InterPro" id="IPR001965">
    <property type="entry name" value="Znf_PHD"/>
</dbReference>
<dbReference type="InterPro" id="IPR013083">
    <property type="entry name" value="Znf_RING/FYVE/PHD"/>
</dbReference>
<organism evidence="7 8">
    <name type="scientific">Acacia crassicarpa</name>
    <name type="common">northern wattle</name>
    <dbReference type="NCBI Taxonomy" id="499986"/>
    <lineage>
        <taxon>Eukaryota</taxon>
        <taxon>Viridiplantae</taxon>
        <taxon>Streptophyta</taxon>
        <taxon>Embryophyta</taxon>
        <taxon>Tracheophyta</taxon>
        <taxon>Spermatophyta</taxon>
        <taxon>Magnoliopsida</taxon>
        <taxon>eudicotyledons</taxon>
        <taxon>Gunneridae</taxon>
        <taxon>Pentapetalae</taxon>
        <taxon>rosids</taxon>
        <taxon>fabids</taxon>
        <taxon>Fabales</taxon>
        <taxon>Fabaceae</taxon>
        <taxon>Caesalpinioideae</taxon>
        <taxon>mimosoid clade</taxon>
        <taxon>Acacieae</taxon>
        <taxon>Acacia</taxon>
    </lineage>
</organism>
<dbReference type="InterPro" id="IPR019786">
    <property type="entry name" value="Zinc_finger_PHD-type_CS"/>
</dbReference>
<reference evidence="7" key="1">
    <citation type="submission" date="2023-10" db="EMBL/GenBank/DDBJ databases">
        <title>Chromosome-level genome of the transformable northern wattle, Acacia crassicarpa.</title>
        <authorList>
            <person name="Massaro I."/>
            <person name="Sinha N.R."/>
            <person name="Poethig S."/>
            <person name="Leichty A.R."/>
        </authorList>
    </citation>
    <scope>NUCLEOTIDE SEQUENCE</scope>
    <source>
        <strain evidence="7">Acra3RX</strain>
        <tissue evidence="7">Leaf</tissue>
    </source>
</reference>
<evidence type="ECO:0000256" key="1">
    <source>
        <dbReference type="ARBA" id="ARBA00022723"/>
    </source>
</evidence>
<dbReference type="Gene3D" id="3.30.40.10">
    <property type="entry name" value="Zinc/RING finger domain, C3HC4 (zinc finger)"/>
    <property type="match status" value="1"/>
</dbReference>
<gene>
    <name evidence="7" type="ORF">QN277_010201</name>
</gene>
<accession>A0AAE1IMF9</accession>
<dbReference type="Proteomes" id="UP001293593">
    <property type="component" value="Unassembled WGS sequence"/>
</dbReference>
<dbReference type="Pfam" id="PF00628">
    <property type="entry name" value="PHD"/>
    <property type="match status" value="1"/>
</dbReference>
<sequence>MKPSTSNDRRSLRLLEKEERRPSKKTSTTTSRRSTARAEKNNSDRSESPVAGNILGELERRIGKDGYYYECLLCEDGGRLICCEKCPGTYHRKCLGLRTIPKGEWLCPTCSDNAASSKESFLKDLGAKKPLSFKKKRAAASPSSPSSSKSD</sequence>
<evidence type="ECO:0000313" key="7">
    <source>
        <dbReference type="EMBL" id="KAK4253542.1"/>
    </source>
</evidence>
<keyword evidence="1" id="KW-0479">Metal-binding</keyword>
<dbReference type="PANTHER" id="PTHR24102:SF28">
    <property type="entry name" value="PHD-TYPE DOMAIN-CONTAINING PROTEIN"/>
    <property type="match status" value="1"/>
</dbReference>
<feature type="domain" description="PHD-type" evidence="6">
    <location>
        <begin position="68"/>
        <end position="113"/>
    </location>
</feature>
<evidence type="ECO:0000313" key="8">
    <source>
        <dbReference type="Proteomes" id="UP001293593"/>
    </source>
</evidence>